<feature type="binding site" evidence="10">
    <location>
        <position position="288"/>
    </location>
    <ligand>
        <name>Zn(2+)</name>
        <dbReference type="ChEBI" id="CHEBI:29105"/>
    </ligand>
</feature>
<dbReference type="Pfam" id="PF03193">
    <property type="entry name" value="RsgA_GTPase"/>
    <property type="match status" value="1"/>
</dbReference>
<comment type="similarity">
    <text evidence="10">Belongs to the TRAFAC class YlqF/YawG GTPase family. RsgA subfamily.</text>
</comment>
<keyword evidence="4 10" id="KW-0699">rRNA-binding</keyword>
<evidence type="ECO:0000259" key="13">
    <source>
        <dbReference type="PROSITE" id="PS51721"/>
    </source>
</evidence>
<dbReference type="GO" id="GO:0005737">
    <property type="term" value="C:cytoplasm"/>
    <property type="evidence" value="ECO:0007669"/>
    <property type="project" value="UniProtKB-SubCell"/>
</dbReference>
<keyword evidence="5 10" id="KW-0547">Nucleotide-binding</keyword>
<comment type="subunit">
    <text evidence="10">Monomer. Associates with 30S ribosomal subunit, binds 16S rRNA.</text>
</comment>
<dbReference type="NCBIfam" id="TIGR00157">
    <property type="entry name" value="ribosome small subunit-dependent GTPase A"/>
    <property type="match status" value="1"/>
</dbReference>
<evidence type="ECO:0000256" key="9">
    <source>
        <dbReference type="ARBA" id="ARBA00023134"/>
    </source>
</evidence>
<organism evidence="14 15">
    <name type="scientific">Paenibacillus anaericanus</name>
    <dbReference type="NCBI Taxonomy" id="170367"/>
    <lineage>
        <taxon>Bacteria</taxon>
        <taxon>Bacillati</taxon>
        <taxon>Bacillota</taxon>
        <taxon>Bacilli</taxon>
        <taxon>Bacillales</taxon>
        <taxon>Paenibacillaceae</taxon>
        <taxon>Paenibacillus</taxon>
    </lineage>
</organism>
<comment type="cofactor">
    <cofactor evidence="10">
        <name>Zn(2+)</name>
        <dbReference type="ChEBI" id="CHEBI:29105"/>
    </cofactor>
    <text evidence="10">Binds 1 zinc ion per subunit.</text>
</comment>
<feature type="binding site" evidence="10">
    <location>
        <begin position="155"/>
        <end position="158"/>
    </location>
    <ligand>
        <name>GTP</name>
        <dbReference type="ChEBI" id="CHEBI:37565"/>
    </ligand>
</feature>
<gene>
    <name evidence="10 14" type="primary">rsgA</name>
    <name evidence="14" type="ORF">EJP82_25490</name>
</gene>
<dbReference type="InterPro" id="IPR030378">
    <property type="entry name" value="G_CP_dom"/>
</dbReference>
<accession>A0A433XXL2</accession>
<feature type="binding site" evidence="10">
    <location>
        <position position="295"/>
    </location>
    <ligand>
        <name>Zn(2+)</name>
        <dbReference type="ChEBI" id="CHEBI:29105"/>
    </ligand>
</feature>
<comment type="function">
    <text evidence="10">One of several proteins that assist in the late maturation steps of the functional core of the 30S ribosomal subunit. Helps release RbfA from mature subunits. May play a role in the assembly of ribosomal proteins into the subunit. Circularly permuted GTPase that catalyzes slow GTP hydrolysis, GTPase activity is stimulated by the 30S ribosomal subunit.</text>
</comment>
<dbReference type="PANTHER" id="PTHR32120">
    <property type="entry name" value="SMALL RIBOSOMAL SUBUNIT BIOGENESIS GTPASE RSGA"/>
    <property type="match status" value="1"/>
</dbReference>
<dbReference type="EC" id="3.6.1.-" evidence="10"/>
<evidence type="ECO:0000256" key="1">
    <source>
        <dbReference type="ARBA" id="ARBA00022490"/>
    </source>
</evidence>
<evidence type="ECO:0000256" key="8">
    <source>
        <dbReference type="ARBA" id="ARBA00022884"/>
    </source>
</evidence>
<dbReference type="OrthoDB" id="9809485at2"/>
<keyword evidence="6 10" id="KW-0378">Hydrolase</keyword>
<dbReference type="EMBL" id="RZNY01000040">
    <property type="protein sequence ID" value="RUT39719.1"/>
    <property type="molecule type" value="Genomic_DNA"/>
</dbReference>
<evidence type="ECO:0000256" key="6">
    <source>
        <dbReference type="ARBA" id="ARBA00022801"/>
    </source>
</evidence>
<dbReference type="PANTHER" id="PTHR32120:SF10">
    <property type="entry name" value="SMALL RIBOSOMAL SUBUNIT BIOGENESIS GTPASE RSGA"/>
    <property type="match status" value="1"/>
</dbReference>
<name>A0A433XXL2_9BACL</name>
<keyword evidence="7 10" id="KW-0862">Zinc</keyword>
<keyword evidence="8 10" id="KW-0694">RNA-binding</keyword>
<feature type="binding site" evidence="10">
    <location>
        <position position="301"/>
    </location>
    <ligand>
        <name>Zn(2+)</name>
        <dbReference type="ChEBI" id="CHEBI:29105"/>
    </ligand>
</feature>
<dbReference type="HAMAP" id="MF_01820">
    <property type="entry name" value="GTPase_RsgA"/>
    <property type="match status" value="1"/>
</dbReference>
<dbReference type="InterPro" id="IPR004881">
    <property type="entry name" value="Ribosome_biogen_GTPase_RsgA"/>
</dbReference>
<feature type="binding site" evidence="10">
    <location>
        <position position="293"/>
    </location>
    <ligand>
        <name>Zn(2+)</name>
        <dbReference type="ChEBI" id="CHEBI:29105"/>
    </ligand>
</feature>
<dbReference type="PROSITE" id="PS51721">
    <property type="entry name" value="G_CP"/>
    <property type="match status" value="1"/>
</dbReference>
<protein>
    <recommendedName>
        <fullName evidence="10">Small ribosomal subunit biogenesis GTPase RsgA</fullName>
        <ecNumber evidence="10">3.6.1.-</ecNumber>
    </recommendedName>
</protein>
<dbReference type="GO" id="GO:0019843">
    <property type="term" value="F:rRNA binding"/>
    <property type="evidence" value="ECO:0007669"/>
    <property type="project" value="UniProtKB-KW"/>
</dbReference>
<evidence type="ECO:0000256" key="7">
    <source>
        <dbReference type="ARBA" id="ARBA00022833"/>
    </source>
</evidence>
<dbReference type="CDD" id="cd01854">
    <property type="entry name" value="YjeQ_EngC"/>
    <property type="match status" value="1"/>
</dbReference>
<evidence type="ECO:0000313" key="15">
    <source>
        <dbReference type="Proteomes" id="UP000279446"/>
    </source>
</evidence>
<dbReference type="Gene3D" id="3.40.50.300">
    <property type="entry name" value="P-loop containing nucleotide triphosphate hydrolases"/>
    <property type="match status" value="1"/>
</dbReference>
<dbReference type="SUPFAM" id="SSF52540">
    <property type="entry name" value="P-loop containing nucleoside triphosphate hydrolases"/>
    <property type="match status" value="1"/>
</dbReference>
<dbReference type="Gene3D" id="1.10.40.50">
    <property type="entry name" value="Probable gtpase engc, domain 3"/>
    <property type="match status" value="1"/>
</dbReference>
<dbReference type="GO" id="GO:0046872">
    <property type="term" value="F:metal ion binding"/>
    <property type="evidence" value="ECO:0007669"/>
    <property type="project" value="UniProtKB-KW"/>
</dbReference>
<evidence type="ECO:0000256" key="5">
    <source>
        <dbReference type="ARBA" id="ARBA00022741"/>
    </source>
</evidence>
<dbReference type="GO" id="GO:0005525">
    <property type="term" value="F:GTP binding"/>
    <property type="evidence" value="ECO:0007669"/>
    <property type="project" value="UniProtKB-UniRule"/>
</dbReference>
<evidence type="ECO:0000256" key="3">
    <source>
        <dbReference type="ARBA" id="ARBA00022723"/>
    </source>
</evidence>
<keyword evidence="9 10" id="KW-0342">GTP-binding</keyword>
<feature type="domain" description="EngC GTPase" evidence="12">
    <location>
        <begin position="116"/>
        <end position="263"/>
    </location>
</feature>
<dbReference type="PROSITE" id="PS50936">
    <property type="entry name" value="ENGC_GTPASE"/>
    <property type="match status" value="1"/>
</dbReference>
<comment type="subcellular location">
    <subcellularLocation>
        <location evidence="10">Cytoplasm</location>
    </subcellularLocation>
</comment>
<feature type="compositionally biased region" description="Basic and acidic residues" evidence="11">
    <location>
        <begin position="322"/>
        <end position="333"/>
    </location>
</feature>
<evidence type="ECO:0000256" key="2">
    <source>
        <dbReference type="ARBA" id="ARBA00022517"/>
    </source>
</evidence>
<evidence type="ECO:0000259" key="12">
    <source>
        <dbReference type="PROSITE" id="PS50936"/>
    </source>
</evidence>
<feature type="region of interest" description="Disordered" evidence="11">
    <location>
        <begin position="322"/>
        <end position="367"/>
    </location>
</feature>
<feature type="binding site" evidence="10">
    <location>
        <begin position="207"/>
        <end position="215"/>
    </location>
    <ligand>
        <name>GTP</name>
        <dbReference type="ChEBI" id="CHEBI:37565"/>
    </ligand>
</feature>
<proteinExistence type="inferred from homology"/>
<evidence type="ECO:0000256" key="11">
    <source>
        <dbReference type="SAM" id="MobiDB-lite"/>
    </source>
</evidence>
<dbReference type="GO" id="GO:0003924">
    <property type="term" value="F:GTPase activity"/>
    <property type="evidence" value="ECO:0007669"/>
    <property type="project" value="UniProtKB-UniRule"/>
</dbReference>
<reference evidence="14 15" key="1">
    <citation type="submission" date="2018-12" db="EMBL/GenBank/DDBJ databases">
        <authorList>
            <person name="Sun L."/>
            <person name="Chen Z."/>
        </authorList>
    </citation>
    <scope>NUCLEOTIDE SEQUENCE [LARGE SCALE GENOMIC DNA]</scope>
    <source>
        <strain evidence="14 15">DSM 15890</strain>
    </source>
</reference>
<sequence>MELNLETLVTIGWNSKRETAFKQLGLEDVCPARIVADHGQKYRIITERGEGWAEMSGRLLHELEEHSAYPAVGDWVAIRLLTSDSQDGVIHGVLPRSSQISRRAAGSIPVEQIVAANVDLLFIVVALNLDFNLRRLERYLIMAWNSGALPVILLSKADLCDDPQRYISEVEEVSPGVQVLAISAMEDWGAEELHHLLKPGVTVALTGSSGSGKSTIVNWMSGQEMQRTQDIRESDSRGRHTTTHREMFILPQGAVMIDTPGMRELQLWDDEGGLAEAFSDISELAQGCRFGDCRHERELGCAVRAALEEGLLDSKRMDNYRRTQRELKFQTAKERRRGKPNKAPSDKKDAPRGKGEQRRRFEVVEWE</sequence>
<dbReference type="AlphaFoldDB" id="A0A433XXL2"/>
<dbReference type="InterPro" id="IPR027417">
    <property type="entry name" value="P-loop_NTPase"/>
</dbReference>
<feature type="domain" description="CP-type G" evidence="13">
    <location>
        <begin position="97"/>
        <end position="265"/>
    </location>
</feature>
<dbReference type="GO" id="GO:0042274">
    <property type="term" value="P:ribosomal small subunit biogenesis"/>
    <property type="evidence" value="ECO:0007669"/>
    <property type="project" value="UniProtKB-UniRule"/>
</dbReference>
<dbReference type="InterPro" id="IPR010914">
    <property type="entry name" value="RsgA_GTPase_dom"/>
</dbReference>
<evidence type="ECO:0000256" key="4">
    <source>
        <dbReference type="ARBA" id="ARBA00022730"/>
    </source>
</evidence>
<keyword evidence="3 10" id="KW-0479">Metal-binding</keyword>
<keyword evidence="1 10" id="KW-0963">Cytoplasm</keyword>
<evidence type="ECO:0000256" key="10">
    <source>
        <dbReference type="HAMAP-Rule" id="MF_01820"/>
    </source>
</evidence>
<feature type="compositionally biased region" description="Basic and acidic residues" evidence="11">
    <location>
        <begin position="344"/>
        <end position="367"/>
    </location>
</feature>
<comment type="caution">
    <text evidence="14">The sequence shown here is derived from an EMBL/GenBank/DDBJ whole genome shotgun (WGS) entry which is preliminary data.</text>
</comment>
<dbReference type="Proteomes" id="UP000279446">
    <property type="component" value="Unassembled WGS sequence"/>
</dbReference>
<evidence type="ECO:0000313" key="14">
    <source>
        <dbReference type="EMBL" id="RUT39719.1"/>
    </source>
</evidence>
<keyword evidence="15" id="KW-1185">Reference proteome</keyword>
<keyword evidence="2 10" id="KW-0690">Ribosome biogenesis</keyword>